<reference evidence="3 4" key="1">
    <citation type="submission" date="2020-05" db="EMBL/GenBank/DDBJ databases">
        <title>Nakamurella sp. DB0629 isolated from air conditioner.</title>
        <authorList>
            <person name="Kim D.H."/>
            <person name="Kim D.-U."/>
        </authorList>
    </citation>
    <scope>NUCLEOTIDE SEQUENCE [LARGE SCALE GENOMIC DNA]</scope>
    <source>
        <strain evidence="3 4">DB0629</strain>
    </source>
</reference>
<keyword evidence="2" id="KW-0472">Membrane</keyword>
<comment type="caution">
    <text evidence="3">The sequence shown here is derived from an EMBL/GenBank/DDBJ whole genome shotgun (WGS) entry which is preliminary data.</text>
</comment>
<dbReference type="RefSeq" id="WP_171200741.1">
    <property type="nucleotide sequence ID" value="NZ_JABEND010000009.1"/>
</dbReference>
<keyword evidence="2" id="KW-1133">Transmembrane helix</keyword>
<keyword evidence="2" id="KW-0812">Transmembrane</keyword>
<evidence type="ECO:0000256" key="1">
    <source>
        <dbReference type="SAM" id="MobiDB-lite"/>
    </source>
</evidence>
<accession>A0A849ACZ7</accession>
<name>A0A849ACZ7_9ACTN</name>
<evidence type="ECO:0000313" key="4">
    <source>
        <dbReference type="Proteomes" id="UP000562984"/>
    </source>
</evidence>
<gene>
    <name evidence="3" type="ORF">HKD39_15295</name>
</gene>
<evidence type="ECO:0000256" key="2">
    <source>
        <dbReference type="SAM" id="Phobius"/>
    </source>
</evidence>
<organism evidence="3 4">
    <name type="scientific">Nakamurella aerolata</name>
    <dbReference type="NCBI Taxonomy" id="1656892"/>
    <lineage>
        <taxon>Bacteria</taxon>
        <taxon>Bacillati</taxon>
        <taxon>Actinomycetota</taxon>
        <taxon>Actinomycetes</taxon>
        <taxon>Nakamurellales</taxon>
        <taxon>Nakamurellaceae</taxon>
        <taxon>Nakamurella</taxon>
    </lineage>
</organism>
<feature type="compositionally biased region" description="Low complexity" evidence="1">
    <location>
        <begin position="68"/>
        <end position="80"/>
    </location>
</feature>
<proteinExistence type="predicted"/>
<keyword evidence="4" id="KW-1185">Reference proteome</keyword>
<dbReference type="Proteomes" id="UP000562984">
    <property type="component" value="Unassembled WGS sequence"/>
</dbReference>
<dbReference type="AlphaFoldDB" id="A0A849ACZ7"/>
<feature type="transmembrane region" description="Helical" evidence="2">
    <location>
        <begin position="95"/>
        <end position="117"/>
    </location>
</feature>
<sequence length="154" mass="15554">MLLLAVTAGIVGMHVLSTGGQPGHGAMTMPASMTMPAPIATPVVASGPSEAPAAQHRQGAAIGATGEPAYPMPAQAAAQPTGELSDPAAPTPDHAAMTACVLFLVVGGTLLLLALALRSAPATGSPLRRVRWIRRNRRGPPGTALHLRLGVIRV</sequence>
<evidence type="ECO:0000313" key="3">
    <source>
        <dbReference type="EMBL" id="NNG37048.1"/>
    </source>
</evidence>
<dbReference type="EMBL" id="JABEND010000009">
    <property type="protein sequence ID" value="NNG37048.1"/>
    <property type="molecule type" value="Genomic_DNA"/>
</dbReference>
<feature type="region of interest" description="Disordered" evidence="1">
    <location>
        <begin position="64"/>
        <end position="90"/>
    </location>
</feature>
<protein>
    <submittedName>
        <fullName evidence="3">Uncharacterized protein</fullName>
    </submittedName>
</protein>